<evidence type="ECO:0000313" key="2">
    <source>
        <dbReference type="Proteomes" id="UP001239111"/>
    </source>
</evidence>
<gene>
    <name evidence="1" type="ORF">QAD02_019034</name>
</gene>
<name>A0ACC2PIP3_9HYME</name>
<comment type="caution">
    <text evidence="1">The sequence shown here is derived from an EMBL/GenBank/DDBJ whole genome shotgun (WGS) entry which is preliminary data.</text>
</comment>
<keyword evidence="2" id="KW-1185">Reference proteome</keyword>
<protein>
    <submittedName>
        <fullName evidence="1">Uncharacterized protein</fullName>
    </submittedName>
</protein>
<sequence length="355" mass="38984">MHLADHQLKVLDSGVETGNDSNDSLVVQHSDNVAPMSCNDGFQKPQLSFIDEATPTSREVSIWTPSPISKGLEPLSSSDMRASASNDGSIVSVRSTDGCPVLSLALIPANEKAKIFELRLPPRVYDYSLPFLEKNQTPYRRKLKKVCSEDSGRNIVSRRFHYLATANERKMRLAASTNNIELMQMLLKAGVSPNNHDESANRTPLHLAASRGYTEMVSLLLSYGADPNRRDCIGNTPLHLAVVTGKISVVTLLLMAGSDVTSSDSHGYNPLQLAQTKLRVLQNYCKNTDTNQVKEEVRNVIGMLLAYLQKQKDAAEQVEALGNICSRLSLSNTSDELQEDVRSLLADINSLTLSN</sequence>
<organism evidence="1 2">
    <name type="scientific">Eretmocerus hayati</name>
    <dbReference type="NCBI Taxonomy" id="131215"/>
    <lineage>
        <taxon>Eukaryota</taxon>
        <taxon>Metazoa</taxon>
        <taxon>Ecdysozoa</taxon>
        <taxon>Arthropoda</taxon>
        <taxon>Hexapoda</taxon>
        <taxon>Insecta</taxon>
        <taxon>Pterygota</taxon>
        <taxon>Neoptera</taxon>
        <taxon>Endopterygota</taxon>
        <taxon>Hymenoptera</taxon>
        <taxon>Apocrita</taxon>
        <taxon>Proctotrupomorpha</taxon>
        <taxon>Chalcidoidea</taxon>
        <taxon>Aphelinidae</taxon>
        <taxon>Aphelininae</taxon>
        <taxon>Eretmocerus</taxon>
    </lineage>
</organism>
<evidence type="ECO:0000313" key="1">
    <source>
        <dbReference type="EMBL" id="KAJ8683242.1"/>
    </source>
</evidence>
<reference evidence="1" key="1">
    <citation type="submission" date="2023-04" db="EMBL/GenBank/DDBJ databases">
        <title>A chromosome-level genome assembly of the parasitoid wasp Eretmocerus hayati.</title>
        <authorList>
            <person name="Zhong Y."/>
            <person name="Liu S."/>
            <person name="Liu Y."/>
        </authorList>
    </citation>
    <scope>NUCLEOTIDE SEQUENCE</scope>
    <source>
        <strain evidence="1">ZJU_SS_LIU_2023</strain>
    </source>
</reference>
<dbReference type="Proteomes" id="UP001239111">
    <property type="component" value="Chromosome 1"/>
</dbReference>
<dbReference type="EMBL" id="CM056741">
    <property type="protein sequence ID" value="KAJ8683242.1"/>
    <property type="molecule type" value="Genomic_DNA"/>
</dbReference>
<proteinExistence type="predicted"/>
<accession>A0ACC2PIP3</accession>